<dbReference type="PANTHER" id="PTHR30250:SF11">
    <property type="entry name" value="O-ANTIGEN TRANSPORTER-RELATED"/>
    <property type="match status" value="1"/>
</dbReference>
<evidence type="ECO:0000313" key="7">
    <source>
        <dbReference type="EMBL" id="MDF5690837.1"/>
    </source>
</evidence>
<dbReference type="RefSeq" id="WP_276344343.1">
    <property type="nucleotide sequence ID" value="NZ_JARJOW010000005.1"/>
</dbReference>
<name>A0ABT6BKB2_9BACT</name>
<feature type="transmembrane region" description="Helical" evidence="6">
    <location>
        <begin position="446"/>
        <end position="470"/>
    </location>
</feature>
<feature type="transmembrane region" description="Helical" evidence="6">
    <location>
        <begin position="298"/>
        <end position="318"/>
    </location>
</feature>
<feature type="transmembrane region" description="Helical" evidence="6">
    <location>
        <begin position="80"/>
        <end position="101"/>
    </location>
</feature>
<protein>
    <submittedName>
        <fullName evidence="7">Oligosaccharide flippase family protein</fullName>
    </submittedName>
</protein>
<sequence length="481" mass="53772">MTKSKVKKFSYFMLPSLVSALVPVVTLPIISRNISVEDYGIYALCIAFGTFLSGLANMGMTAGYERNFFEQKKQVEHGELLFSVVFFVFCSCILFGLFSFLLKDDLSNWIIGNRGFGNSLLLGYLAISTSALKHYFLLYYKNVGNAKSFAWYSIDEVVLNVLIGMFLVIYLDMGIDGLLIGQLAGASLVLIILLFRFLSALPVGFSRQLLKNCFAISLPLTPRIFFGVIGTQFDKYLISLLGSLGGVGLYNLGQKVSYVVFNYMTALQNIYSPKVYQMMFDQGDDADGKIGRYLTLPFYFSAFGGLGLALFSEEIILILTPSTYHGAIDIVSVLSLMYVLYFFGKQPQLIYAKKTSLTSLLTLVSIIINIAINIPLIKMYGGNGAAYGSLLAAFISSGISLWVAQKYFAIRWEWGKIGFCIISIFIFTLIHICLRETEMLWTIRVIIKILMIGLFIGGGFFFNIINIRVLQSYNFLKKLSH</sequence>
<dbReference type="Proteomes" id="UP001321344">
    <property type="component" value="Unassembled WGS sequence"/>
</dbReference>
<feature type="transmembrane region" description="Helical" evidence="6">
    <location>
        <begin position="40"/>
        <end position="59"/>
    </location>
</feature>
<feature type="transmembrane region" description="Helical" evidence="6">
    <location>
        <begin position="121"/>
        <end position="140"/>
    </location>
</feature>
<keyword evidence="3 6" id="KW-0812">Transmembrane</keyword>
<feature type="transmembrane region" description="Helical" evidence="6">
    <location>
        <begin position="416"/>
        <end position="434"/>
    </location>
</feature>
<evidence type="ECO:0000256" key="3">
    <source>
        <dbReference type="ARBA" id="ARBA00022692"/>
    </source>
</evidence>
<keyword evidence="8" id="KW-1185">Reference proteome</keyword>
<proteinExistence type="predicted"/>
<comment type="subcellular location">
    <subcellularLocation>
        <location evidence="1">Cell membrane</location>
        <topology evidence="1">Multi-pass membrane protein</topology>
    </subcellularLocation>
</comment>
<reference evidence="7 8" key="1">
    <citation type="submission" date="2023-03" db="EMBL/GenBank/DDBJ databases">
        <title>Genome sequencing of Aquirufa.</title>
        <authorList>
            <person name="Pitt A."/>
            <person name="Hahn M.W."/>
        </authorList>
    </citation>
    <scope>NUCLEOTIDE SEQUENCE [LARGE SCALE GENOMIC DNA]</scope>
    <source>
        <strain evidence="7 8">WAEICH-18A</strain>
    </source>
</reference>
<feature type="transmembrane region" description="Helical" evidence="6">
    <location>
        <begin position="236"/>
        <end position="253"/>
    </location>
</feature>
<feature type="transmembrane region" description="Helical" evidence="6">
    <location>
        <begin position="324"/>
        <end position="343"/>
    </location>
</feature>
<dbReference type="InterPro" id="IPR002797">
    <property type="entry name" value="Polysacc_synth"/>
</dbReference>
<feature type="transmembrane region" description="Helical" evidence="6">
    <location>
        <begin position="384"/>
        <end position="404"/>
    </location>
</feature>
<evidence type="ECO:0000256" key="1">
    <source>
        <dbReference type="ARBA" id="ARBA00004651"/>
    </source>
</evidence>
<gene>
    <name evidence="7" type="ORF">PQG43_08185</name>
</gene>
<keyword evidence="4 6" id="KW-1133">Transmembrane helix</keyword>
<evidence type="ECO:0000313" key="8">
    <source>
        <dbReference type="Proteomes" id="UP001321344"/>
    </source>
</evidence>
<evidence type="ECO:0000256" key="5">
    <source>
        <dbReference type="ARBA" id="ARBA00023136"/>
    </source>
</evidence>
<feature type="transmembrane region" description="Helical" evidence="6">
    <location>
        <begin position="209"/>
        <end position="230"/>
    </location>
</feature>
<feature type="transmembrane region" description="Helical" evidence="6">
    <location>
        <begin position="12"/>
        <end position="34"/>
    </location>
</feature>
<accession>A0ABT6BKB2</accession>
<evidence type="ECO:0000256" key="2">
    <source>
        <dbReference type="ARBA" id="ARBA00022475"/>
    </source>
</evidence>
<keyword evidence="2" id="KW-1003">Cell membrane</keyword>
<feature type="transmembrane region" description="Helical" evidence="6">
    <location>
        <begin position="177"/>
        <end position="197"/>
    </location>
</feature>
<organism evidence="7 8">
    <name type="scientific">Aquirufa aurantiipilula</name>
    <dbReference type="NCBI Taxonomy" id="2696561"/>
    <lineage>
        <taxon>Bacteria</taxon>
        <taxon>Pseudomonadati</taxon>
        <taxon>Bacteroidota</taxon>
        <taxon>Cytophagia</taxon>
        <taxon>Cytophagales</taxon>
        <taxon>Flectobacillaceae</taxon>
        <taxon>Aquirufa</taxon>
    </lineage>
</organism>
<feature type="transmembrane region" description="Helical" evidence="6">
    <location>
        <begin position="355"/>
        <end position="372"/>
    </location>
</feature>
<dbReference type="EMBL" id="JARJOW010000005">
    <property type="protein sequence ID" value="MDF5690837.1"/>
    <property type="molecule type" value="Genomic_DNA"/>
</dbReference>
<feature type="transmembrane region" description="Helical" evidence="6">
    <location>
        <begin position="149"/>
        <end position="171"/>
    </location>
</feature>
<dbReference type="InterPro" id="IPR050833">
    <property type="entry name" value="Poly_Biosynth_Transport"/>
</dbReference>
<evidence type="ECO:0000256" key="6">
    <source>
        <dbReference type="SAM" id="Phobius"/>
    </source>
</evidence>
<dbReference type="Pfam" id="PF01943">
    <property type="entry name" value="Polysacc_synt"/>
    <property type="match status" value="1"/>
</dbReference>
<comment type="caution">
    <text evidence="7">The sequence shown here is derived from an EMBL/GenBank/DDBJ whole genome shotgun (WGS) entry which is preliminary data.</text>
</comment>
<evidence type="ECO:0000256" key="4">
    <source>
        <dbReference type="ARBA" id="ARBA00022989"/>
    </source>
</evidence>
<keyword evidence="5 6" id="KW-0472">Membrane</keyword>
<dbReference type="PANTHER" id="PTHR30250">
    <property type="entry name" value="PST FAMILY PREDICTED COLANIC ACID TRANSPORTER"/>
    <property type="match status" value="1"/>
</dbReference>